<dbReference type="GO" id="GO:0046872">
    <property type="term" value="F:metal ion binding"/>
    <property type="evidence" value="ECO:0007669"/>
    <property type="project" value="UniProtKB-KW"/>
</dbReference>
<keyword evidence="2" id="KW-1188">Viral release from host cell</keyword>
<keyword evidence="3" id="KW-0645">Protease</keyword>
<dbReference type="GO" id="GO:0006508">
    <property type="term" value="P:proteolysis"/>
    <property type="evidence" value="ECO:0007669"/>
    <property type="project" value="UniProtKB-KW"/>
</dbReference>
<dbReference type="Pfam" id="PF25597">
    <property type="entry name" value="SH3_retrovirus"/>
    <property type="match status" value="1"/>
</dbReference>
<keyword evidence="14" id="KW-0239">DNA-directed DNA polymerase</keyword>
<dbReference type="InterPro" id="IPR057670">
    <property type="entry name" value="SH3_retrovirus"/>
</dbReference>
<evidence type="ECO:0000256" key="1">
    <source>
        <dbReference type="ARBA" id="ARBA00002180"/>
    </source>
</evidence>
<dbReference type="InterPro" id="IPR036397">
    <property type="entry name" value="RNaseH_sf"/>
</dbReference>
<evidence type="ECO:0000256" key="9">
    <source>
        <dbReference type="ARBA" id="ARBA00022801"/>
    </source>
</evidence>
<keyword evidence="6" id="KW-0547">Nucleotide-binding</keyword>
<evidence type="ECO:0000256" key="16">
    <source>
        <dbReference type="ARBA" id="ARBA00023172"/>
    </source>
</evidence>
<evidence type="ECO:0000256" key="13">
    <source>
        <dbReference type="ARBA" id="ARBA00022918"/>
    </source>
</evidence>
<dbReference type="GO" id="GO:0003964">
    <property type="term" value="F:RNA-directed DNA polymerase activity"/>
    <property type="evidence" value="ECO:0007669"/>
    <property type="project" value="UniProtKB-KW"/>
</dbReference>
<keyword evidence="12" id="KW-0229">DNA integration</keyword>
<dbReference type="EMBL" id="ASGP02000002">
    <property type="protein sequence ID" value="KAH9521661.1"/>
    <property type="molecule type" value="Genomic_DNA"/>
</dbReference>
<dbReference type="GO" id="GO:0006310">
    <property type="term" value="P:DNA recombination"/>
    <property type="evidence" value="ECO:0007669"/>
    <property type="project" value="UniProtKB-KW"/>
</dbReference>
<evidence type="ECO:0000256" key="2">
    <source>
        <dbReference type="ARBA" id="ARBA00022612"/>
    </source>
</evidence>
<evidence type="ECO:0000256" key="12">
    <source>
        <dbReference type="ARBA" id="ARBA00022908"/>
    </source>
</evidence>
<keyword evidence="7" id="KW-0064">Aspartyl protease</keyword>
<proteinExistence type="predicted"/>
<keyword evidence="17" id="KW-0511">Multifunctional enzyme</keyword>
<dbReference type="InterPro" id="IPR025724">
    <property type="entry name" value="GAG-pre-integrase_dom"/>
</dbReference>
<keyword evidence="11" id="KW-0460">Magnesium</keyword>
<dbReference type="Pfam" id="PF07727">
    <property type="entry name" value="RVT_2"/>
    <property type="match status" value="1"/>
</dbReference>
<comment type="function">
    <text evidence="1">The aspartyl protease (PR) mediates the proteolytic cleavages of the Gag and Gag-Pol polyproteins after assembly of the VLP.</text>
</comment>
<keyword evidence="14" id="KW-0548">Nucleotidyltransferase</keyword>
<sequence>MSNKEFNVVKTLKLGEVTYRQWYVTLLDALEALDLDDFVKDFKYIRNDGDVAITKEEKGRIAKVKNIIRLSISNEDLESIMECNNPKEMISELDRKYRGPGAKSAWEILRDFNTIKFEGSIQGLFAKLRQLFAAFADKNIKLPSYFINSKVRAILPAEYDEMCKMVDIYNGGRSETDYMSDKQFESELLRFEREKNLKFSAQNTSLAATIKSNNSSTLLNKKKFNGTCYYCKIKGHIEKFCRKKMNDSKSGQQNNEVKPSNENKLASLSAVVKISDIDCHMNQLSSNVSSSLSLVSVSSVKFLADCGASNHIVNDRSLLSNIRKTSHQIITMSGVVNGPEQGDMKCQLFNGKSWVPMVIRDVYYVAGQPFNLIAIGKICRRENVRSVTNNDGITIYHKEVPILIGEWSTEYLNIIELRIRIDVSSSKNIVNVAVNSMAKWHERFGHFSTNTIGKMFKQKLVDGIPNSLNNDIDYCTPCKIGKLTDISHHIESDNPHILPGSKLHLDIGGYTDVSIHGNRYFLLAVDHRSRFVKVAFMKSRDQTLDKFKCIVNEIKLETGNNVLCIRTDMGTEFRSELFQNYLSGHGIIHEKASVNTPQQNGRCERAMRTLMDHAISMLLSTDLPRFLWDEAVNCSAYLMNLVLNSRNEIPYEKYFGIKPDVSNLRIFGSEGQALNKNRNNKFDAKSKFVRMIGYEGQTIYRVYVSGARRVELCSSVDFDEKPKCVVQPIGFDVNKSTINNCESESNTVISFVDSRDDDVPNQPDSNFRGPGRPIGAKNRLFQQSEERLQSLRVLPGRSIVGVCVARYEPSTFNEAINSDESEKWREAMDKEYNQLIKHQTWQLVDKPDNEPIITVKWIFTIKDDGRYKARLVARGFEQYSDSLDIYAPVAQMDVIRLFFSLVASWDMDLIQFDCSNAFLNGDIYETVYIDQPLGYDDKTGRVCLLKKGLYGLRQSPRSWNRKFDEAIISLGFRSSTFDPCLYFIKKDNEFTMLCLYVDDALLASNIPGKVKSLFEEIGQIFEIRSVDSCKYLGINYTRNHLSKTIMLYQYDYLIGKLKMFNMADSRKVDTPLAAGIDPYQQSSSNMAYPYRQAIGALLYLSCKTRPDIAFCVSLLARFADKTTDIHVKMLKRVWRYLSGTRHYGIILGGDNLKCVAYSDADLAGEKENNRTTTGHIVLYGGPIIWKTKLQKCVIDNTAEAEFISVSVCSKDVRFVLNVLENLEILIDKPVINCDNQAAVKQLLAENISLKLRHINIKFLMVRDLIQRGLMSIQWISSDAQLADVLTKPLSRKNLISFVENLPLYDFVKTGEC</sequence>
<keyword evidence="21" id="KW-1185">Reference proteome</keyword>
<gene>
    <name evidence="20" type="ORF">DERF_005297</name>
</gene>
<feature type="region of interest" description="Disordered" evidence="18">
    <location>
        <begin position="754"/>
        <end position="774"/>
    </location>
</feature>
<evidence type="ECO:0000256" key="7">
    <source>
        <dbReference type="ARBA" id="ARBA00022750"/>
    </source>
</evidence>
<dbReference type="PROSITE" id="PS50994">
    <property type="entry name" value="INTEGRASE"/>
    <property type="match status" value="1"/>
</dbReference>
<dbReference type="GO" id="GO:0003887">
    <property type="term" value="F:DNA-directed DNA polymerase activity"/>
    <property type="evidence" value="ECO:0007669"/>
    <property type="project" value="UniProtKB-KW"/>
</dbReference>
<name>A0A922I6M4_DERFA</name>
<dbReference type="InterPro" id="IPR054722">
    <property type="entry name" value="PolX-like_BBD"/>
</dbReference>
<keyword evidence="9" id="KW-0378">Hydrolase</keyword>
<reference evidence="20" key="2">
    <citation type="journal article" date="2022" name="Res Sq">
        <title>Comparative Genomics Reveals Insights into the Divergent Evolution of Astigmatic Mites and Household Pest Adaptations.</title>
        <authorList>
            <person name="Xiong Q."/>
            <person name="Wan A.T.-Y."/>
            <person name="Liu X.-Y."/>
            <person name="Fung C.S.-H."/>
            <person name="Xiao X."/>
            <person name="Malainual N."/>
            <person name="Hou J."/>
            <person name="Wang L."/>
            <person name="Wang M."/>
            <person name="Yang K."/>
            <person name="Cui Y."/>
            <person name="Leung E."/>
            <person name="Nong W."/>
            <person name="Shin S.-K."/>
            <person name="Au S."/>
            <person name="Jeong K.Y."/>
            <person name="Chew F.T."/>
            <person name="Hui J."/>
            <person name="Leung T.F."/>
            <person name="Tungtrongchitr A."/>
            <person name="Zhong N."/>
            <person name="Liu Z."/>
            <person name="Tsui S."/>
        </authorList>
    </citation>
    <scope>NUCLEOTIDE SEQUENCE</scope>
    <source>
        <strain evidence="20">Derf</strain>
        <tissue evidence="20">Whole organism</tissue>
    </source>
</reference>
<evidence type="ECO:0000256" key="10">
    <source>
        <dbReference type="ARBA" id="ARBA00022840"/>
    </source>
</evidence>
<evidence type="ECO:0000256" key="3">
    <source>
        <dbReference type="ARBA" id="ARBA00022670"/>
    </source>
</evidence>
<keyword evidence="15" id="KW-0917">Virion maturation</keyword>
<dbReference type="Pfam" id="PF13976">
    <property type="entry name" value="gag_pre-integrs"/>
    <property type="match status" value="1"/>
</dbReference>
<protein>
    <recommendedName>
        <fullName evidence="19">Integrase catalytic domain-containing protein</fullName>
    </recommendedName>
</protein>
<evidence type="ECO:0000256" key="14">
    <source>
        <dbReference type="ARBA" id="ARBA00022932"/>
    </source>
</evidence>
<keyword evidence="5" id="KW-0479">Metal-binding</keyword>
<keyword evidence="4" id="KW-0540">Nuclease</keyword>
<dbReference type="SUPFAM" id="SSF56672">
    <property type="entry name" value="DNA/RNA polymerases"/>
    <property type="match status" value="1"/>
</dbReference>
<dbReference type="InterPro" id="IPR013103">
    <property type="entry name" value="RVT_2"/>
</dbReference>
<dbReference type="GO" id="GO:0003676">
    <property type="term" value="F:nucleic acid binding"/>
    <property type="evidence" value="ECO:0007669"/>
    <property type="project" value="InterPro"/>
</dbReference>
<feature type="domain" description="Integrase catalytic" evidence="19">
    <location>
        <begin position="491"/>
        <end position="667"/>
    </location>
</feature>
<keyword evidence="8" id="KW-0255">Endonuclease</keyword>
<accession>A0A922I6M4</accession>
<evidence type="ECO:0000256" key="18">
    <source>
        <dbReference type="SAM" id="MobiDB-lite"/>
    </source>
</evidence>
<dbReference type="GO" id="GO:0005524">
    <property type="term" value="F:ATP binding"/>
    <property type="evidence" value="ECO:0007669"/>
    <property type="project" value="UniProtKB-KW"/>
</dbReference>
<dbReference type="Proteomes" id="UP000790347">
    <property type="component" value="Unassembled WGS sequence"/>
</dbReference>
<keyword evidence="16" id="KW-0233">DNA recombination</keyword>
<dbReference type="InterPro" id="IPR043502">
    <property type="entry name" value="DNA/RNA_pol_sf"/>
</dbReference>
<dbReference type="GO" id="GO:0042575">
    <property type="term" value="C:DNA polymerase complex"/>
    <property type="evidence" value="ECO:0007669"/>
    <property type="project" value="UniProtKB-ARBA"/>
</dbReference>
<evidence type="ECO:0000313" key="20">
    <source>
        <dbReference type="EMBL" id="KAH9521661.1"/>
    </source>
</evidence>
<evidence type="ECO:0000256" key="4">
    <source>
        <dbReference type="ARBA" id="ARBA00022722"/>
    </source>
</evidence>
<evidence type="ECO:0000256" key="15">
    <source>
        <dbReference type="ARBA" id="ARBA00023113"/>
    </source>
</evidence>
<dbReference type="InterPro" id="IPR012337">
    <property type="entry name" value="RNaseH-like_sf"/>
</dbReference>
<reference evidence="20" key="1">
    <citation type="submission" date="2013-05" db="EMBL/GenBank/DDBJ databases">
        <authorList>
            <person name="Yim A.K.Y."/>
            <person name="Chan T.F."/>
            <person name="Ji K.M."/>
            <person name="Liu X.Y."/>
            <person name="Zhou J.W."/>
            <person name="Li R.Q."/>
            <person name="Yang K.Y."/>
            <person name="Li J."/>
            <person name="Li M."/>
            <person name="Law P.T.W."/>
            <person name="Wu Y.L."/>
            <person name="Cai Z.L."/>
            <person name="Qin H."/>
            <person name="Bao Y."/>
            <person name="Leung R.K.K."/>
            <person name="Ng P.K.S."/>
            <person name="Zou J."/>
            <person name="Zhong X.J."/>
            <person name="Ran P.X."/>
            <person name="Zhong N.S."/>
            <person name="Liu Z.G."/>
            <person name="Tsui S.K.W."/>
        </authorList>
    </citation>
    <scope>NUCLEOTIDE SEQUENCE</scope>
    <source>
        <strain evidence="20">Derf</strain>
        <tissue evidence="20">Whole organism</tissue>
    </source>
</reference>
<evidence type="ECO:0000313" key="21">
    <source>
        <dbReference type="Proteomes" id="UP000790347"/>
    </source>
</evidence>
<dbReference type="CDD" id="cd09272">
    <property type="entry name" value="RNase_HI_RT_Ty1"/>
    <property type="match status" value="1"/>
</dbReference>
<keyword evidence="10" id="KW-0067">ATP-binding</keyword>
<keyword evidence="13" id="KW-0695">RNA-directed DNA polymerase</keyword>
<dbReference type="Pfam" id="PF22936">
    <property type="entry name" value="Pol_BBD"/>
    <property type="match status" value="1"/>
</dbReference>
<evidence type="ECO:0000256" key="11">
    <source>
        <dbReference type="ARBA" id="ARBA00022842"/>
    </source>
</evidence>
<comment type="caution">
    <text evidence="20">The sequence shown here is derived from an EMBL/GenBank/DDBJ whole genome shotgun (WGS) entry which is preliminary data.</text>
</comment>
<evidence type="ECO:0000259" key="19">
    <source>
        <dbReference type="PROSITE" id="PS50994"/>
    </source>
</evidence>
<evidence type="ECO:0000256" key="17">
    <source>
        <dbReference type="ARBA" id="ARBA00023268"/>
    </source>
</evidence>
<dbReference type="GO" id="GO:0015074">
    <property type="term" value="P:DNA integration"/>
    <property type="evidence" value="ECO:0007669"/>
    <property type="project" value="UniProtKB-KW"/>
</dbReference>
<dbReference type="PANTHER" id="PTHR42648">
    <property type="entry name" value="TRANSPOSASE, PUTATIVE-RELATED"/>
    <property type="match status" value="1"/>
</dbReference>
<dbReference type="InterPro" id="IPR001584">
    <property type="entry name" value="Integrase_cat-core"/>
</dbReference>
<dbReference type="InterPro" id="IPR039537">
    <property type="entry name" value="Retrotran_Ty1/copia-like"/>
</dbReference>
<dbReference type="SUPFAM" id="SSF53098">
    <property type="entry name" value="Ribonuclease H-like"/>
    <property type="match status" value="1"/>
</dbReference>
<keyword evidence="14" id="KW-0808">Transferase</keyword>
<dbReference type="GO" id="GO:0004190">
    <property type="term" value="F:aspartic-type endopeptidase activity"/>
    <property type="evidence" value="ECO:0007669"/>
    <property type="project" value="UniProtKB-KW"/>
</dbReference>
<evidence type="ECO:0000256" key="6">
    <source>
        <dbReference type="ARBA" id="ARBA00022741"/>
    </source>
</evidence>
<dbReference type="PANTHER" id="PTHR42648:SF11">
    <property type="entry name" value="TRANSPOSON TY4-P GAG-POL POLYPROTEIN"/>
    <property type="match status" value="1"/>
</dbReference>
<organism evidence="20 21">
    <name type="scientific">Dermatophagoides farinae</name>
    <name type="common">American house dust mite</name>
    <dbReference type="NCBI Taxonomy" id="6954"/>
    <lineage>
        <taxon>Eukaryota</taxon>
        <taxon>Metazoa</taxon>
        <taxon>Ecdysozoa</taxon>
        <taxon>Arthropoda</taxon>
        <taxon>Chelicerata</taxon>
        <taxon>Arachnida</taxon>
        <taxon>Acari</taxon>
        <taxon>Acariformes</taxon>
        <taxon>Sarcoptiformes</taxon>
        <taxon>Astigmata</taxon>
        <taxon>Psoroptidia</taxon>
        <taxon>Analgoidea</taxon>
        <taxon>Pyroglyphidae</taxon>
        <taxon>Dermatophagoidinae</taxon>
        <taxon>Dermatophagoides</taxon>
    </lineage>
</organism>
<evidence type="ECO:0000256" key="8">
    <source>
        <dbReference type="ARBA" id="ARBA00022759"/>
    </source>
</evidence>
<dbReference type="Gene3D" id="3.30.420.10">
    <property type="entry name" value="Ribonuclease H-like superfamily/Ribonuclease H"/>
    <property type="match status" value="1"/>
</dbReference>
<dbReference type="GO" id="GO:0004519">
    <property type="term" value="F:endonuclease activity"/>
    <property type="evidence" value="ECO:0007669"/>
    <property type="project" value="UniProtKB-KW"/>
</dbReference>
<evidence type="ECO:0000256" key="5">
    <source>
        <dbReference type="ARBA" id="ARBA00022723"/>
    </source>
</evidence>